<protein>
    <recommendedName>
        <fullName evidence="5 7">Small ribosomal subunit protein uS14</fullName>
    </recommendedName>
</protein>
<keyword evidence="9" id="KW-1185">Reference proteome</keyword>
<evidence type="ECO:0000256" key="5">
    <source>
        <dbReference type="ARBA" id="ARBA00035167"/>
    </source>
</evidence>
<name>A0ABU5NAG4_9RICK</name>
<dbReference type="RefSeq" id="WP_322776077.1">
    <property type="nucleotide sequence ID" value="NZ_JARJFB010000004.1"/>
</dbReference>
<accession>A0ABU5NAG4</accession>
<comment type="caution">
    <text evidence="8">The sequence shown here is derived from an EMBL/GenBank/DDBJ whole genome shotgun (WGS) entry which is preliminary data.</text>
</comment>
<evidence type="ECO:0000256" key="7">
    <source>
        <dbReference type="HAMAP-Rule" id="MF_00537"/>
    </source>
</evidence>
<keyword evidence="4 7" id="KW-0687">Ribonucleoprotein</keyword>
<evidence type="ECO:0000256" key="4">
    <source>
        <dbReference type="ARBA" id="ARBA00023274"/>
    </source>
</evidence>
<dbReference type="InterPro" id="IPR001209">
    <property type="entry name" value="Ribosomal_uS14"/>
</dbReference>
<dbReference type="HAMAP" id="MF_00537">
    <property type="entry name" value="Ribosomal_uS14_1"/>
    <property type="match status" value="1"/>
</dbReference>
<dbReference type="GO" id="GO:0005840">
    <property type="term" value="C:ribosome"/>
    <property type="evidence" value="ECO:0007669"/>
    <property type="project" value="UniProtKB-KW"/>
</dbReference>
<comment type="similarity">
    <text evidence="2 7">Belongs to the universal ribosomal protein uS14 family.</text>
</comment>
<comment type="subunit">
    <text evidence="6 7">Part of the 30S ribosomal subunit. Contacts proteins S3 and S10.</text>
</comment>
<evidence type="ECO:0000313" key="9">
    <source>
        <dbReference type="Proteomes" id="UP001291687"/>
    </source>
</evidence>
<gene>
    <name evidence="7" type="primary">rpsN</name>
    <name evidence="8" type="ORF">Megvenef_00122</name>
</gene>
<dbReference type="SUPFAM" id="SSF57716">
    <property type="entry name" value="Glucocorticoid receptor-like (DNA-binding domain)"/>
    <property type="match status" value="1"/>
</dbReference>
<dbReference type="EMBL" id="JARJFB010000004">
    <property type="protein sequence ID" value="MEA0970170.1"/>
    <property type="molecule type" value="Genomic_DNA"/>
</dbReference>
<evidence type="ECO:0000256" key="1">
    <source>
        <dbReference type="ARBA" id="ARBA00003686"/>
    </source>
</evidence>
<dbReference type="InterPro" id="IPR023036">
    <property type="entry name" value="Ribosomal_uS14_bac/plastid"/>
</dbReference>
<dbReference type="Proteomes" id="UP001291687">
    <property type="component" value="Unassembled WGS sequence"/>
</dbReference>
<reference evidence="8 9" key="1">
    <citation type="submission" date="2023-03" db="EMBL/GenBank/DDBJ databases">
        <title>Host association and intracellularity evolved multiple times independently in the Rickettsiales.</title>
        <authorList>
            <person name="Castelli M."/>
            <person name="Nardi T."/>
            <person name="Gammuto L."/>
            <person name="Bellinzona G."/>
            <person name="Sabaneyeva E."/>
            <person name="Potekhin A."/>
            <person name="Serra V."/>
            <person name="Petroni G."/>
            <person name="Sassera D."/>
        </authorList>
    </citation>
    <scope>NUCLEOTIDE SEQUENCE [LARGE SCALE GENOMIC DNA]</scope>
    <source>
        <strain evidence="8 9">Sr 2-6</strain>
    </source>
</reference>
<dbReference type="NCBIfam" id="NF006477">
    <property type="entry name" value="PRK08881.1"/>
    <property type="match status" value="1"/>
</dbReference>
<evidence type="ECO:0000256" key="6">
    <source>
        <dbReference type="ARBA" id="ARBA00047110"/>
    </source>
</evidence>
<organism evidence="8 9">
    <name type="scientific">Candidatus Megaera venefica</name>
    <dbReference type="NCBI Taxonomy" id="2055910"/>
    <lineage>
        <taxon>Bacteria</taxon>
        <taxon>Pseudomonadati</taxon>
        <taxon>Pseudomonadota</taxon>
        <taxon>Alphaproteobacteria</taxon>
        <taxon>Rickettsiales</taxon>
        <taxon>Rickettsiaceae</taxon>
        <taxon>Candidatus Megaera</taxon>
    </lineage>
</organism>
<dbReference type="PROSITE" id="PS00527">
    <property type="entry name" value="RIBOSOMAL_S14"/>
    <property type="match status" value="1"/>
</dbReference>
<comment type="function">
    <text evidence="1 7">Binds 16S rRNA, required for the assembly of 30S particles and may also be responsible for determining the conformation of the 16S rRNA at the A site.</text>
</comment>
<dbReference type="Pfam" id="PF00253">
    <property type="entry name" value="Ribosomal_S14"/>
    <property type="match status" value="1"/>
</dbReference>
<proteinExistence type="inferred from homology"/>
<evidence type="ECO:0000256" key="3">
    <source>
        <dbReference type="ARBA" id="ARBA00022980"/>
    </source>
</evidence>
<evidence type="ECO:0000313" key="8">
    <source>
        <dbReference type="EMBL" id="MEA0970170.1"/>
    </source>
</evidence>
<dbReference type="PANTHER" id="PTHR19836:SF19">
    <property type="entry name" value="SMALL RIBOSOMAL SUBUNIT PROTEIN US14M"/>
    <property type="match status" value="1"/>
</dbReference>
<sequence>MAKIGSINRNEKRKKLVKSFKLKREALSSQIQDKKLPLEERFELVLKLADLPRNSAKNRIRNRCAITGRPRGFHRKMGLSRNVLRELAAKGMLPGVIKASW</sequence>
<dbReference type="InterPro" id="IPR018271">
    <property type="entry name" value="Ribosomal_uS14_CS"/>
</dbReference>
<keyword evidence="7" id="KW-0694">RNA-binding</keyword>
<dbReference type="Gene3D" id="1.10.287.1480">
    <property type="match status" value="1"/>
</dbReference>
<dbReference type="PANTHER" id="PTHR19836">
    <property type="entry name" value="30S RIBOSOMAL PROTEIN S14"/>
    <property type="match status" value="1"/>
</dbReference>
<evidence type="ECO:0000256" key="2">
    <source>
        <dbReference type="ARBA" id="ARBA00009083"/>
    </source>
</evidence>
<keyword evidence="7" id="KW-0699">rRNA-binding</keyword>
<keyword evidence="3 7" id="KW-0689">Ribosomal protein</keyword>